<reference evidence="2 3" key="1">
    <citation type="journal article" date="2014" name="Proc. Natl. Acad. Sci. U.S.A.">
        <title>Functional type 2 photosynthetic reaction centers found in the rare bacterial phylum Gemmatimonadetes.</title>
        <authorList>
            <person name="Zeng Y."/>
            <person name="Feng F."/>
            <person name="Medova H."/>
            <person name="Dean J."/>
            <person name="Koblizek M."/>
        </authorList>
    </citation>
    <scope>NUCLEOTIDE SEQUENCE [LARGE SCALE GENOMIC DNA]</scope>
    <source>
        <strain evidence="2 3">AP64</strain>
    </source>
</reference>
<evidence type="ECO:0000256" key="1">
    <source>
        <dbReference type="SAM" id="MobiDB-lite"/>
    </source>
</evidence>
<dbReference type="EMBL" id="CP011454">
    <property type="protein sequence ID" value="AMW05386.1"/>
    <property type="molecule type" value="Genomic_DNA"/>
</dbReference>
<gene>
    <name evidence="2" type="ORF">GEMMAAP_12385</name>
</gene>
<dbReference type="OrthoDB" id="9798598at2"/>
<proteinExistence type="predicted"/>
<keyword evidence="3" id="KW-1185">Reference proteome</keyword>
<protein>
    <recommendedName>
        <fullName evidence="4">DUF2281 domain-containing protein</fullName>
    </recommendedName>
</protein>
<dbReference type="eggNOG" id="ENOG50341NP">
    <property type="taxonomic scope" value="Bacteria"/>
</dbReference>
<dbReference type="AlphaFoldDB" id="A0A143BJZ8"/>
<dbReference type="KEGG" id="gph:GEMMAAP_12385"/>
<evidence type="ECO:0000313" key="2">
    <source>
        <dbReference type="EMBL" id="AMW05386.1"/>
    </source>
</evidence>
<feature type="compositionally biased region" description="Pro residues" evidence="1">
    <location>
        <begin position="108"/>
        <end position="117"/>
    </location>
</feature>
<reference evidence="2 3" key="2">
    <citation type="journal article" date="2016" name="Environ. Microbiol. Rep.">
        <title>Metagenomic evidence for the presence of phototrophic Gemmatimonadetes bacteria in diverse environments.</title>
        <authorList>
            <person name="Zeng Y."/>
            <person name="Baumbach J."/>
            <person name="Barbosa E.G."/>
            <person name="Azevedo V."/>
            <person name="Zhang C."/>
            <person name="Koblizek M."/>
        </authorList>
    </citation>
    <scope>NUCLEOTIDE SEQUENCE [LARGE SCALE GENOMIC DNA]</scope>
    <source>
        <strain evidence="2 3">AP64</strain>
    </source>
</reference>
<feature type="compositionally biased region" description="Pro residues" evidence="1">
    <location>
        <begin position="126"/>
        <end position="137"/>
    </location>
</feature>
<dbReference type="RefSeq" id="WP_026849510.1">
    <property type="nucleotide sequence ID" value="NZ_CP011454.1"/>
</dbReference>
<dbReference type="Proteomes" id="UP000076404">
    <property type="component" value="Chromosome"/>
</dbReference>
<sequence length="137" mass="14335">MNPYVRDRINRKLETLSDERLYQILDYVEFLESKYAEKPAPVTNVFQKFTDGVEDTLRAGGLAAGTVVEAVGFLNKAMGVLNNVAQTTKTVATDVVSTAKTVADQIGAPPPTPPGAPPTAASGTPPGTPPSPPATPA</sequence>
<evidence type="ECO:0008006" key="4">
    <source>
        <dbReference type="Google" id="ProtNLM"/>
    </source>
</evidence>
<feature type="region of interest" description="Disordered" evidence="1">
    <location>
        <begin position="102"/>
        <end position="137"/>
    </location>
</feature>
<evidence type="ECO:0000313" key="3">
    <source>
        <dbReference type="Proteomes" id="UP000076404"/>
    </source>
</evidence>
<accession>A0A143BJZ8</accession>
<name>A0A143BJZ8_9BACT</name>
<organism evidence="2 3">
    <name type="scientific">Gemmatimonas phototrophica</name>
    <dbReference type="NCBI Taxonomy" id="1379270"/>
    <lineage>
        <taxon>Bacteria</taxon>
        <taxon>Pseudomonadati</taxon>
        <taxon>Gemmatimonadota</taxon>
        <taxon>Gemmatimonadia</taxon>
        <taxon>Gemmatimonadales</taxon>
        <taxon>Gemmatimonadaceae</taxon>
        <taxon>Gemmatimonas</taxon>
    </lineage>
</organism>